<sequence>MLSNRWRLSNLTQFIAAERWKQLDLGRALFFLCLLELVLGGAGTLTPVAGAFTLRMLFFLLALFYSLILVLKAHPIRRDSFTLFGAHTFLLTTGVLCGLVNGAPSAAVFLDVKPLVFFYVLVFFELTVKTKADVETVGRLLQRCAMIMATAYLVYVASMRSGLIYWPRFYEYMSDFGEFAFRDDRGFFYKGFLYLCIGVFFSFDKRRILTAGRILLVFTAIFLTST</sequence>
<feature type="transmembrane region" description="Helical" evidence="1">
    <location>
        <begin position="83"/>
        <end position="101"/>
    </location>
</feature>
<evidence type="ECO:0000256" key="1">
    <source>
        <dbReference type="SAM" id="Phobius"/>
    </source>
</evidence>
<comment type="caution">
    <text evidence="2">The sequence shown here is derived from an EMBL/GenBank/DDBJ whole genome shotgun (WGS) entry which is preliminary data.</text>
</comment>
<feature type="non-terminal residue" evidence="2">
    <location>
        <position position="226"/>
    </location>
</feature>
<feature type="transmembrane region" description="Helical" evidence="1">
    <location>
        <begin position="52"/>
        <end position="71"/>
    </location>
</feature>
<proteinExistence type="predicted"/>
<evidence type="ECO:0000313" key="3">
    <source>
        <dbReference type="Proteomes" id="UP000321083"/>
    </source>
</evidence>
<name>A0A5C6M1Y5_9PLAN</name>
<feature type="transmembrane region" description="Helical" evidence="1">
    <location>
        <begin position="28"/>
        <end position="46"/>
    </location>
</feature>
<feature type="transmembrane region" description="Helical" evidence="1">
    <location>
        <begin position="186"/>
        <end position="203"/>
    </location>
</feature>
<keyword evidence="1" id="KW-0812">Transmembrane</keyword>
<keyword evidence="3" id="KW-1185">Reference proteome</keyword>
<evidence type="ECO:0000313" key="2">
    <source>
        <dbReference type="EMBL" id="TWW08760.1"/>
    </source>
</evidence>
<reference evidence="2 3" key="1">
    <citation type="submission" date="2019-08" db="EMBL/GenBank/DDBJ databases">
        <title>100 year-old enigma solved: identification of Planctomyces bekefii, the type genus and species of the phylum Planctomycetes.</title>
        <authorList>
            <person name="Svetlana D.N."/>
            <person name="Overmann J."/>
        </authorList>
    </citation>
    <scope>NUCLEOTIDE SEQUENCE [LARGE SCALE GENOMIC DNA]</scope>
    <source>
        <strain evidence="2">Phe10_nw2017</strain>
    </source>
</reference>
<gene>
    <name evidence="2" type="ORF">E3A20_21100</name>
</gene>
<keyword evidence="1" id="KW-0472">Membrane</keyword>
<keyword evidence="1" id="KW-1133">Transmembrane helix</keyword>
<accession>A0A5C6M1Y5</accession>
<feature type="transmembrane region" description="Helical" evidence="1">
    <location>
        <begin position="140"/>
        <end position="166"/>
    </location>
</feature>
<dbReference type="AlphaFoldDB" id="A0A5C6M1Y5"/>
<dbReference type="Proteomes" id="UP000321083">
    <property type="component" value="Unassembled WGS sequence"/>
</dbReference>
<dbReference type="EMBL" id="SRHE01000516">
    <property type="protein sequence ID" value="TWW08760.1"/>
    <property type="molecule type" value="Genomic_DNA"/>
</dbReference>
<organism evidence="2 3">
    <name type="scientific">Planctomyces bekefii</name>
    <dbReference type="NCBI Taxonomy" id="1653850"/>
    <lineage>
        <taxon>Bacteria</taxon>
        <taxon>Pseudomonadati</taxon>
        <taxon>Planctomycetota</taxon>
        <taxon>Planctomycetia</taxon>
        <taxon>Planctomycetales</taxon>
        <taxon>Planctomycetaceae</taxon>
        <taxon>Planctomyces</taxon>
    </lineage>
</organism>
<feature type="transmembrane region" description="Helical" evidence="1">
    <location>
        <begin position="107"/>
        <end position="128"/>
    </location>
</feature>
<protein>
    <submittedName>
        <fullName evidence="2">Uncharacterized protein</fullName>
    </submittedName>
</protein>
<reference evidence="2 3" key="2">
    <citation type="submission" date="2019-08" db="EMBL/GenBank/DDBJ databases">
        <authorList>
            <person name="Henke P."/>
        </authorList>
    </citation>
    <scope>NUCLEOTIDE SEQUENCE [LARGE SCALE GENOMIC DNA]</scope>
    <source>
        <strain evidence="2">Phe10_nw2017</strain>
    </source>
</reference>